<feature type="transmembrane region" description="Helical" evidence="4">
    <location>
        <begin position="12"/>
        <end position="33"/>
    </location>
</feature>
<dbReference type="PATRIC" id="fig|997876.3.peg.4395"/>
<keyword evidence="4" id="KW-1133">Transmembrane helix</keyword>
<dbReference type="InterPro" id="IPR036942">
    <property type="entry name" value="Beta-barrel_TonB_sf"/>
</dbReference>
<dbReference type="EMBL" id="AGXJ01000084">
    <property type="protein sequence ID" value="EIY27781.1"/>
    <property type="molecule type" value="Genomic_DNA"/>
</dbReference>
<sequence>MNIRYPIYEGVYRILTLKTAWIMTVLFSIILPLHSQTPRQFSIELKDKPLPAALKLIEKEGGKNIIFSYNETESYRVTASVRQKTELEAIGTVLNGTPFICKEREEYFVIQKKGKNVPTTEIRGQVTNEKNEPLPYSNVLLLTPGDSTFVNGCVTREDGSFLMIAEEGRPYLIRVSYIGYKTEVQPYHPTPTFHLLPDTQLMQEVTISARRPMIEVGPNGLKANVAGTSLARMGSAAEMLPHLPFVTGRNGEYNVMGCGSPVIYINNKKVRDMTELERIRANEILSAEVITTPGAEYASDVAAVIRLHTIRRRGQGLSGHFNTTYSQGHSANANEYMALNYRTGGLDLFVKGYLAQQNSYGKTTNMNRIKGSAIWQTNKNDVQTHKSQRFSGELGFNYEPDEHHSFGLRYMPETGIGNADRNSSGRTVTRRNDEETDRINFTTAEQTHTGWDHAANAYYAGELGKWNIDFNADYLFKRSHSDQNAINNDDATVQADSRMRSSLYAAKLVVSAPLWNGRFSFGTEETFTNRHDIFTQNGFSADADDHIKQSVYAAFADYSKSIRHWKLNMGIRYEHQQTDYYEKGIRIDAQSPTYNDIIPVLAASWSHNGKSFSLSYRLRKNNPDYSLLTNSIRYRSKYEYSQGNPLLKTQKTHRFSASTSWNWLYFSAYFSHILNMYTNIIMPYKEDTHPGVLLFATQTIPTTHNYGISLNASPKLGYWEPQLNVNMAFLDMNANKIGITERRNQPRFYISLDNNFNLPKGWFFNIEGYLSTASRQGFFVTRTEGQISARLSKSFLNETLNIALTANDILHTGYYHFNLYGINAYMENRIYRDFQRFGLQVSYKFNATKSKYKGTGAGQSEKNRL</sequence>
<dbReference type="Pfam" id="PF13715">
    <property type="entry name" value="CarbopepD_reg_2"/>
    <property type="match status" value="1"/>
</dbReference>
<dbReference type="HOGENOM" id="CLU_017617_3_0_10"/>
<organism evidence="6 7">
    <name type="scientific">Phocaeicola dorei CL02T12C06</name>
    <dbReference type="NCBI Taxonomy" id="997876"/>
    <lineage>
        <taxon>Bacteria</taxon>
        <taxon>Pseudomonadati</taxon>
        <taxon>Bacteroidota</taxon>
        <taxon>Bacteroidia</taxon>
        <taxon>Bacteroidales</taxon>
        <taxon>Bacteroidaceae</taxon>
        <taxon>Phocaeicola</taxon>
    </lineage>
</organism>
<keyword evidence="3" id="KW-0998">Cell outer membrane</keyword>
<evidence type="ECO:0000256" key="3">
    <source>
        <dbReference type="ARBA" id="ARBA00023237"/>
    </source>
</evidence>
<evidence type="ECO:0000256" key="4">
    <source>
        <dbReference type="SAM" id="Phobius"/>
    </source>
</evidence>
<evidence type="ECO:0000256" key="1">
    <source>
        <dbReference type="ARBA" id="ARBA00004442"/>
    </source>
</evidence>
<dbReference type="SUPFAM" id="SSF56935">
    <property type="entry name" value="Porins"/>
    <property type="match status" value="1"/>
</dbReference>
<keyword evidence="2 4" id="KW-0472">Membrane</keyword>
<accession>I9QEI4</accession>
<comment type="subcellular location">
    <subcellularLocation>
        <location evidence="1">Cell outer membrane</location>
    </subcellularLocation>
</comment>
<comment type="caution">
    <text evidence="6">The sequence shown here is derived from an EMBL/GenBank/DDBJ whole genome shotgun (WGS) entry which is preliminary data.</text>
</comment>
<dbReference type="Gene3D" id="2.40.170.20">
    <property type="entry name" value="TonB-dependent receptor, beta-barrel domain"/>
    <property type="match status" value="1"/>
</dbReference>
<protein>
    <recommendedName>
        <fullName evidence="5">Outer membrane protein beta-barrel domain-containing protein</fullName>
    </recommendedName>
</protein>
<evidence type="ECO:0000256" key="2">
    <source>
        <dbReference type="ARBA" id="ARBA00023136"/>
    </source>
</evidence>
<evidence type="ECO:0000313" key="6">
    <source>
        <dbReference type="EMBL" id="EIY27781.1"/>
    </source>
</evidence>
<dbReference type="OrthoDB" id="905020at2"/>
<dbReference type="RefSeq" id="WP_007848809.1">
    <property type="nucleotide sequence ID" value="NZ_JH724137.1"/>
</dbReference>
<dbReference type="Pfam" id="PF14905">
    <property type="entry name" value="OMP_b-brl_3"/>
    <property type="match status" value="1"/>
</dbReference>
<evidence type="ECO:0000313" key="7">
    <source>
        <dbReference type="Proteomes" id="UP000005974"/>
    </source>
</evidence>
<proteinExistence type="predicted"/>
<evidence type="ECO:0000259" key="5">
    <source>
        <dbReference type="Pfam" id="PF14905"/>
    </source>
</evidence>
<name>I9QEI4_9BACT</name>
<dbReference type="AlphaFoldDB" id="I9QEI4"/>
<feature type="domain" description="Outer membrane protein beta-barrel" evidence="5">
    <location>
        <begin position="467"/>
        <end position="843"/>
    </location>
</feature>
<keyword evidence="4" id="KW-0812">Transmembrane</keyword>
<gene>
    <name evidence="6" type="ORF">HMPREF1064_04202</name>
</gene>
<dbReference type="InterPro" id="IPR041700">
    <property type="entry name" value="OMP_b-brl_3"/>
</dbReference>
<reference evidence="6 7" key="1">
    <citation type="submission" date="2012-02" db="EMBL/GenBank/DDBJ databases">
        <title>The Genome Sequence of Bacteroides dorei CL02T12C06.</title>
        <authorList>
            <consortium name="The Broad Institute Genome Sequencing Platform"/>
            <person name="Earl A."/>
            <person name="Ward D."/>
            <person name="Feldgarden M."/>
            <person name="Gevers D."/>
            <person name="Zitomersky N.L."/>
            <person name="Coyne M.J."/>
            <person name="Comstock L.E."/>
            <person name="Young S.K."/>
            <person name="Zeng Q."/>
            <person name="Gargeya S."/>
            <person name="Fitzgerald M."/>
            <person name="Haas B."/>
            <person name="Abouelleil A."/>
            <person name="Alvarado L."/>
            <person name="Arachchi H.M."/>
            <person name="Berlin A."/>
            <person name="Chapman S.B."/>
            <person name="Gearin G."/>
            <person name="Goldberg J."/>
            <person name="Griggs A."/>
            <person name="Gujja S."/>
            <person name="Hansen M."/>
            <person name="Heiman D."/>
            <person name="Howarth C."/>
            <person name="Larimer J."/>
            <person name="Lui A."/>
            <person name="MacDonald P.J.P."/>
            <person name="McCowen C."/>
            <person name="Montmayeur A."/>
            <person name="Murphy C."/>
            <person name="Neiman D."/>
            <person name="Pearson M."/>
            <person name="Priest M."/>
            <person name="Roberts A."/>
            <person name="Saif S."/>
            <person name="Shea T."/>
            <person name="Sisk P."/>
            <person name="Stolte C."/>
            <person name="Sykes S."/>
            <person name="Wortman J."/>
            <person name="Nusbaum C."/>
            <person name="Birren B."/>
        </authorList>
    </citation>
    <scope>NUCLEOTIDE SEQUENCE [LARGE SCALE GENOMIC DNA]</scope>
    <source>
        <strain evidence="6 7">CL02T12C06</strain>
    </source>
</reference>
<keyword evidence="7" id="KW-1185">Reference proteome</keyword>
<dbReference type="GO" id="GO:0009279">
    <property type="term" value="C:cell outer membrane"/>
    <property type="evidence" value="ECO:0007669"/>
    <property type="project" value="UniProtKB-SubCell"/>
</dbReference>
<dbReference type="SUPFAM" id="SSF49464">
    <property type="entry name" value="Carboxypeptidase regulatory domain-like"/>
    <property type="match status" value="1"/>
</dbReference>
<dbReference type="InterPro" id="IPR008969">
    <property type="entry name" value="CarboxyPept-like_regulatory"/>
</dbReference>
<dbReference type="Proteomes" id="UP000005974">
    <property type="component" value="Unassembled WGS sequence"/>
</dbReference>